<dbReference type="STRING" id="314344.AL013_10695"/>
<dbReference type="Gene3D" id="2.60.40.1590">
    <property type="entry name" value="Peptidoglycan hydrolase domains"/>
    <property type="match status" value="1"/>
</dbReference>
<dbReference type="SUPFAM" id="SSF51261">
    <property type="entry name" value="Duplicated hybrid motif"/>
    <property type="match status" value="1"/>
</dbReference>
<dbReference type="AlphaFoldDB" id="Q0F0B9"/>
<accession>Q0F0B9</accession>
<protein>
    <recommendedName>
        <fullName evidence="2">M23ase beta-sheet core domain-containing protein</fullName>
    </recommendedName>
</protein>
<dbReference type="PANTHER" id="PTHR21666">
    <property type="entry name" value="PEPTIDASE-RELATED"/>
    <property type="match status" value="1"/>
</dbReference>
<dbReference type="CDD" id="cd12797">
    <property type="entry name" value="M23_peptidase"/>
    <property type="match status" value="1"/>
</dbReference>
<keyword evidence="4" id="KW-1185">Reference proteome</keyword>
<dbReference type="RefSeq" id="WP_009851730.1">
    <property type="nucleotide sequence ID" value="NZ_DS022295.1"/>
</dbReference>
<dbReference type="InterPro" id="IPR050570">
    <property type="entry name" value="Cell_wall_metabolism_enzyme"/>
</dbReference>
<comment type="caution">
    <text evidence="3">The sequence shown here is derived from an EMBL/GenBank/DDBJ whole genome shotgun (WGS) entry which is preliminary data.</text>
</comment>
<organism evidence="3 4">
    <name type="scientific">Mariprofundus ferrooxydans PV-1</name>
    <dbReference type="NCBI Taxonomy" id="314345"/>
    <lineage>
        <taxon>Bacteria</taxon>
        <taxon>Pseudomonadati</taxon>
        <taxon>Pseudomonadota</taxon>
        <taxon>Candidatius Mariprofundia</taxon>
        <taxon>Mariprofundales</taxon>
        <taxon>Mariprofundaceae</taxon>
        <taxon>Mariprofundus</taxon>
    </lineage>
</organism>
<dbReference type="OrthoDB" id="5289383at2"/>
<evidence type="ECO:0000313" key="3">
    <source>
        <dbReference type="EMBL" id="EAU55109.1"/>
    </source>
</evidence>
<evidence type="ECO:0000313" key="4">
    <source>
        <dbReference type="Proteomes" id="UP000005297"/>
    </source>
</evidence>
<dbReference type="Proteomes" id="UP000005297">
    <property type="component" value="Unassembled WGS sequence"/>
</dbReference>
<feature type="chain" id="PRO_5004171542" description="M23ase beta-sheet core domain-containing protein" evidence="1">
    <location>
        <begin position="21"/>
        <end position="274"/>
    </location>
</feature>
<proteinExistence type="predicted"/>
<feature type="domain" description="M23ase beta-sheet core" evidence="2">
    <location>
        <begin position="170"/>
        <end position="264"/>
    </location>
</feature>
<gene>
    <name evidence="3" type="ORF">SPV1_07189</name>
</gene>
<evidence type="ECO:0000256" key="1">
    <source>
        <dbReference type="SAM" id="SignalP"/>
    </source>
</evidence>
<dbReference type="EMBL" id="AATS01000004">
    <property type="protein sequence ID" value="EAU55109.1"/>
    <property type="molecule type" value="Genomic_DNA"/>
</dbReference>
<dbReference type="PANTHER" id="PTHR21666:SF285">
    <property type="entry name" value="M23 FAMILY METALLOPEPTIDASE"/>
    <property type="match status" value="1"/>
</dbReference>
<feature type="signal peptide" evidence="1">
    <location>
        <begin position="1"/>
        <end position="20"/>
    </location>
</feature>
<dbReference type="GO" id="GO:0004222">
    <property type="term" value="F:metalloendopeptidase activity"/>
    <property type="evidence" value="ECO:0007669"/>
    <property type="project" value="TreeGrafter"/>
</dbReference>
<dbReference type="InterPro" id="IPR016047">
    <property type="entry name" value="M23ase_b-sheet_dom"/>
</dbReference>
<sequence>MKRYLYLSILLSLWVAPSQAAEYSVTQGDVITVEPPLSDTKPSLSCFGRKWPVKALGQHRWRGWIGVDLKKKPGNYNIRWQQGGQLLARDRLHVNKGNFRISRISVKQNMAVFDKKTLQRIRREVKALKATYSEPVKADIDLVMHFKPVDGIESTPFGAQRYVNGEPRSPHSGIDIAVPAGTPIRLPLAGSVLLVADMYLNGKTIAIGHGNGLVSVYSHMESTAVHKGQWVKTGEIIGKVGATGRATGPHLHWGVRFYNARVNPASLLDDQAGL</sequence>
<dbReference type="HOGENOM" id="CLU_029425_5_1_0"/>
<dbReference type="InParanoid" id="Q0F0B9"/>
<keyword evidence="1" id="KW-0732">Signal</keyword>
<dbReference type="InterPro" id="IPR011055">
    <property type="entry name" value="Dup_hybrid_motif"/>
</dbReference>
<reference evidence="3 4" key="1">
    <citation type="submission" date="2006-09" db="EMBL/GenBank/DDBJ databases">
        <authorList>
            <person name="Emerson D."/>
            <person name="Ferriera S."/>
            <person name="Johnson J."/>
            <person name="Kravitz S."/>
            <person name="Halpern A."/>
            <person name="Remington K."/>
            <person name="Beeson K."/>
            <person name="Tran B."/>
            <person name="Rogers Y.-H."/>
            <person name="Friedman R."/>
            <person name="Venter J.C."/>
        </authorList>
    </citation>
    <scope>NUCLEOTIDE SEQUENCE [LARGE SCALE GENOMIC DNA]</scope>
    <source>
        <strain evidence="3 4">PV-1</strain>
    </source>
</reference>
<dbReference type="Pfam" id="PF01551">
    <property type="entry name" value="Peptidase_M23"/>
    <property type="match status" value="1"/>
</dbReference>
<dbReference type="Gene3D" id="2.70.70.10">
    <property type="entry name" value="Glucose Permease (Domain IIA)"/>
    <property type="match status" value="1"/>
</dbReference>
<name>Q0F0B9_9PROT</name>
<dbReference type="eggNOG" id="COG0739">
    <property type="taxonomic scope" value="Bacteria"/>
</dbReference>
<evidence type="ECO:0000259" key="2">
    <source>
        <dbReference type="Pfam" id="PF01551"/>
    </source>
</evidence>